<gene>
    <name evidence="7" type="ORF">JM946_28330</name>
</gene>
<dbReference type="CDD" id="cd17934">
    <property type="entry name" value="DEXXQc_Upf1-like"/>
    <property type="match status" value="1"/>
</dbReference>
<evidence type="ECO:0000256" key="2">
    <source>
        <dbReference type="ARBA" id="ARBA00022801"/>
    </source>
</evidence>
<organism evidence="7 8">
    <name type="scientific">Steroidobacter gossypii</name>
    <dbReference type="NCBI Taxonomy" id="2805490"/>
    <lineage>
        <taxon>Bacteria</taxon>
        <taxon>Pseudomonadati</taxon>
        <taxon>Pseudomonadota</taxon>
        <taxon>Gammaproteobacteria</taxon>
        <taxon>Steroidobacterales</taxon>
        <taxon>Steroidobacteraceae</taxon>
        <taxon>Steroidobacter</taxon>
    </lineage>
</organism>
<dbReference type="CDD" id="cd18808">
    <property type="entry name" value="SF1_C_Upf1"/>
    <property type="match status" value="1"/>
</dbReference>
<dbReference type="Pfam" id="PF13604">
    <property type="entry name" value="AAA_30"/>
    <property type="match status" value="1"/>
</dbReference>
<dbReference type="Proteomes" id="UP000661077">
    <property type="component" value="Unassembled WGS sequence"/>
</dbReference>
<dbReference type="InterPro" id="IPR038720">
    <property type="entry name" value="YprB_RNase_H-like_dom"/>
</dbReference>
<dbReference type="Gene3D" id="3.40.50.300">
    <property type="entry name" value="P-loop containing nucleotide triphosphate hydrolases"/>
    <property type="match status" value="2"/>
</dbReference>
<protein>
    <submittedName>
        <fullName evidence="7">TM0106 family RecB-like putative nuclease</fullName>
    </submittedName>
</protein>
<reference evidence="7 8" key="1">
    <citation type="journal article" date="2021" name="Int. J. Syst. Evol. Microbiol.">
        <title>Steroidobacter gossypii sp. nov., isolated from soil of cotton cropping field.</title>
        <authorList>
            <person name="Huang R."/>
            <person name="Yang S."/>
            <person name="Zhen C."/>
            <person name="Liu W."/>
        </authorList>
    </citation>
    <scope>NUCLEOTIDE SEQUENCE [LARGE SCALE GENOMIC DNA]</scope>
    <source>
        <strain evidence="7 8">S1-65</strain>
    </source>
</reference>
<feature type="domain" description="YprB ribonuclease H-like" evidence="6">
    <location>
        <begin position="322"/>
        <end position="505"/>
    </location>
</feature>
<keyword evidence="2" id="KW-0378">Hydrolase</keyword>
<comment type="caution">
    <text evidence="7">The sequence shown here is derived from an EMBL/GenBank/DDBJ whole genome shotgun (WGS) entry which is preliminary data.</text>
</comment>
<name>A0ABS1X603_9GAMM</name>
<dbReference type="Pfam" id="PF13482">
    <property type="entry name" value="RNase_H_2"/>
    <property type="match status" value="1"/>
</dbReference>
<keyword evidence="1" id="KW-0547">Nucleotide-binding</keyword>
<dbReference type="SUPFAM" id="SSF52540">
    <property type="entry name" value="P-loop containing nucleoside triphosphate hydrolases"/>
    <property type="match status" value="1"/>
</dbReference>
<keyword evidence="3" id="KW-0347">Helicase</keyword>
<dbReference type="Pfam" id="PF13087">
    <property type="entry name" value="AAA_12"/>
    <property type="match status" value="1"/>
</dbReference>
<evidence type="ECO:0000256" key="1">
    <source>
        <dbReference type="ARBA" id="ARBA00022741"/>
    </source>
</evidence>
<dbReference type="InterPro" id="IPR041679">
    <property type="entry name" value="DNA2/NAM7-like_C"/>
</dbReference>
<keyword evidence="4" id="KW-0067">ATP-binding</keyword>
<dbReference type="InterPro" id="IPR050534">
    <property type="entry name" value="Coronavir_polyprotein_1ab"/>
</dbReference>
<sequence length="1135" mass="125492">MLNLGHAIQLSASDLVGYLNCHHLTHLDTLVATGALAKPQLWDPSLETLWERGAAHERAYVEHLRARGSNVVAIEGIGVAPAQVEQTLAAMRAGAEVIVQGAFLRGSWSGRADVLIRVPLPSALGDWSYEVVDTKLARETKGGTVLQLCLYSDLLATAQGRQPEQMHVVIPGCGFEPVSYRVAAYAAYYRHVRTALEDSLKTQIPEATYPHPKEHCDICRWRSECDARRRRDDHLCLVAGISASQIGELNRHDVRTLADLARLPLPMPWKPERGLPQSYERTREQARVQWEARKAGKPIYETLPLAPQVGLQRLPQPSPGDIFLDLEADPFVGEEGLEFLFGYVTAHAKDAGRYVAEWAFSRSEERAAFERFVDFVMARWAQHPGMHIYHYAPYEPSALKRLMGRYASRENEIDRMLRASLFVDLYAIARQSIRASVESYSIKNLEPFYDFQRHVPLVEVRSALSKLQARLELNDAAAITEESKETVLHYNRDDCLSAQRLRDWLEKIRGELIAGGAAIPRPEAGDPEPTPELDERQRQVAALIERLTADVPADRSERTAEQQARWILAYSLDWHRRELKSAWWEFFRLADLTAEDLLEERFGIAGLEYVGAVGGTARAPVHRYRFPPQEVELRGGETLHLSGEQRLGTVDAISFEEGVIDIKKRGDTASVHPQAAFAHDLVRTDVIADALLRLGAHVAENGVAGAGAYQAARDLLLKLPPRLDGEPLQLPNETATQAAVRIATKLESGVLPIQGPPGAGKTFTAAQMICALVKAGKTVGVTANSHKVIRNLLDKVVELAHRTGIEVRCLQKVADKAEDVPGIRFETDNDKTLAAIGSCQVVAGTAWLWSRPEAIAVVDTLFVDEAAQMSLANVLAVSQACRALVLLGDPQQLEQPIQGSHPEGTDVSALQHVLDGAPTIGKSQGLFLEETWRLHPEICSFTSEMFYEGRLRCHAGLGGQQVRSEGCIRGAGLRFLPVPHEGNQNSSIEEAEAIQQLVEGTLASKATWIDREGQVRSVTLEDILIIAPYNSQVFEIQHRLPHARVGTVDKFQGQEAAIVLYSVTTSSHTDAPRGMEFLYSLNRLNVAVSRAKCLCVLVAAPAIFEPACTTPRQMALANAYCRYRELANALQITER</sequence>
<feature type="domain" description="DNA2/NAM7 helicase-like C-terminal" evidence="5">
    <location>
        <begin position="917"/>
        <end position="1099"/>
    </location>
</feature>
<proteinExistence type="predicted"/>
<dbReference type="InterPro" id="IPR019993">
    <property type="entry name" value="RecB_nuclease_TM0106_put"/>
</dbReference>
<dbReference type="NCBIfam" id="TIGR03491">
    <property type="entry name" value="TM0106 family RecB-like putative nuclease"/>
    <property type="match status" value="1"/>
</dbReference>
<evidence type="ECO:0000256" key="3">
    <source>
        <dbReference type="ARBA" id="ARBA00022806"/>
    </source>
</evidence>
<keyword evidence="8" id="KW-1185">Reference proteome</keyword>
<dbReference type="PANTHER" id="PTHR43788:SF8">
    <property type="entry name" value="DNA-BINDING PROTEIN SMUBP-2"/>
    <property type="match status" value="1"/>
</dbReference>
<evidence type="ECO:0000259" key="6">
    <source>
        <dbReference type="Pfam" id="PF13482"/>
    </source>
</evidence>
<accession>A0ABS1X603</accession>
<evidence type="ECO:0000259" key="5">
    <source>
        <dbReference type="Pfam" id="PF13087"/>
    </source>
</evidence>
<evidence type="ECO:0000256" key="4">
    <source>
        <dbReference type="ARBA" id="ARBA00022840"/>
    </source>
</evidence>
<dbReference type="PANTHER" id="PTHR43788">
    <property type="entry name" value="DNA2/NAM7 HELICASE FAMILY MEMBER"/>
    <property type="match status" value="1"/>
</dbReference>
<dbReference type="InterPro" id="IPR027417">
    <property type="entry name" value="P-loop_NTPase"/>
</dbReference>
<evidence type="ECO:0000313" key="8">
    <source>
        <dbReference type="Proteomes" id="UP000661077"/>
    </source>
</evidence>
<dbReference type="EMBL" id="JAEVLS010000009">
    <property type="protein sequence ID" value="MBM0108657.1"/>
    <property type="molecule type" value="Genomic_DNA"/>
</dbReference>
<dbReference type="RefSeq" id="WP_203170827.1">
    <property type="nucleotide sequence ID" value="NZ_JAEVLS010000009.1"/>
</dbReference>
<evidence type="ECO:0000313" key="7">
    <source>
        <dbReference type="EMBL" id="MBM0108657.1"/>
    </source>
</evidence>
<dbReference type="InterPro" id="IPR047187">
    <property type="entry name" value="SF1_C_Upf1"/>
</dbReference>